<sequence length="213" mass="23710">MTIYAYTRVSKADNETGTTDNQITNIESQLKIDAVYSDVNISGSIPFQKRPEAQKLVSVLKSGDVIVIAKLDRGFRDTADCLNTVKWLQQKNITLKVLDIALDVSTPIGEMILTIMASVATFERKRIAERIKDGFSNGRANGKQYGYKNPAVRQSITIKSSARRQEALNRYLSIRVLLKDKIAQGATEVVMLNHLKKLGSPVSRNTLRKALGR</sequence>
<keyword evidence="1" id="KW-0238">DNA-binding</keyword>
<evidence type="ECO:0000313" key="4">
    <source>
        <dbReference type="EMBL" id="ATX62796.1"/>
    </source>
</evidence>
<evidence type="ECO:0000256" key="1">
    <source>
        <dbReference type="ARBA" id="ARBA00023125"/>
    </source>
</evidence>
<dbReference type="Pfam" id="PF00239">
    <property type="entry name" value="Resolvase"/>
    <property type="match status" value="1"/>
</dbReference>
<feature type="domain" description="Resolvase/invertase-type recombinase catalytic" evidence="3">
    <location>
        <begin position="2"/>
        <end position="142"/>
    </location>
</feature>
<dbReference type="EMBL" id="CP007448">
    <property type="protein sequence ID" value="ATX62796.1"/>
    <property type="molecule type" value="Genomic_DNA"/>
</dbReference>
<dbReference type="Proteomes" id="UP000230961">
    <property type="component" value="Chromosome"/>
</dbReference>
<dbReference type="SUPFAM" id="SSF53041">
    <property type="entry name" value="Resolvase-like"/>
    <property type="match status" value="1"/>
</dbReference>
<name>A0A7U5PGL3_YEREN</name>
<evidence type="ECO:0000313" key="5">
    <source>
        <dbReference type="Proteomes" id="UP000230961"/>
    </source>
</evidence>
<protein>
    <submittedName>
        <fullName evidence="4">Resolvase</fullName>
    </submittedName>
</protein>
<evidence type="ECO:0000256" key="2">
    <source>
        <dbReference type="ARBA" id="ARBA00023172"/>
    </source>
</evidence>
<dbReference type="InterPro" id="IPR006119">
    <property type="entry name" value="Resolv_N"/>
</dbReference>
<dbReference type="GO" id="GO:0000150">
    <property type="term" value="F:DNA strand exchange activity"/>
    <property type="evidence" value="ECO:0007669"/>
    <property type="project" value="InterPro"/>
</dbReference>
<dbReference type="GO" id="GO:0003677">
    <property type="term" value="F:DNA binding"/>
    <property type="evidence" value="ECO:0007669"/>
    <property type="project" value="UniProtKB-KW"/>
</dbReference>
<dbReference type="PANTHER" id="PTHR30461">
    <property type="entry name" value="DNA-INVERTASE FROM LAMBDOID PROPHAGE"/>
    <property type="match status" value="1"/>
</dbReference>
<evidence type="ECO:0000259" key="3">
    <source>
        <dbReference type="PROSITE" id="PS51736"/>
    </source>
</evidence>
<dbReference type="Gene3D" id="3.40.50.1390">
    <property type="entry name" value="Resolvase, N-terminal catalytic domain"/>
    <property type="match status" value="1"/>
</dbReference>
<dbReference type="KEGG" id="yel:LC20_07285"/>
<dbReference type="InterPro" id="IPR050639">
    <property type="entry name" value="SSR_resolvase"/>
</dbReference>
<dbReference type="CDD" id="cd03768">
    <property type="entry name" value="SR_ResInv"/>
    <property type="match status" value="1"/>
</dbReference>
<accession>A0A7U5PGL3</accession>
<reference evidence="4 5" key="1">
    <citation type="submission" date="2017-11" db="EMBL/GenBank/DDBJ databases">
        <title>The complete genome sequence and comparative genome analysis of Yersinia enterocolitica strain LC20.</title>
        <authorList>
            <person name="Shi G."/>
            <person name="Su M."/>
            <person name="Liang J."/>
            <person name="Gu W."/>
            <person name="Xiao Y."/>
            <person name="Zhang Z."/>
            <person name="Qiu H."/>
            <person name="Duan R."/>
            <person name="Zhang Z."/>
            <person name="Li Y."/>
            <person name="Zhang X."/>
            <person name="Ling Y."/>
            <person name="Song L."/>
            <person name="Chen M."/>
            <person name="Zhao Y."/>
            <person name="Wu J."/>
            <person name="Jing H."/>
            <person name="Xiao J."/>
            <person name="Wang X."/>
        </authorList>
    </citation>
    <scope>NUCLEOTIDE SEQUENCE [LARGE SCALE GENOMIC DNA]</scope>
    <source>
        <strain evidence="4 5">LC20</strain>
    </source>
</reference>
<dbReference type="SMART" id="SM00857">
    <property type="entry name" value="Resolvase"/>
    <property type="match status" value="1"/>
</dbReference>
<dbReference type="AlphaFoldDB" id="A0A7U5PGL3"/>
<keyword evidence="2" id="KW-0233">DNA recombination</keyword>
<gene>
    <name evidence="4" type="ORF">LC20_07285</name>
</gene>
<dbReference type="PROSITE" id="PS51736">
    <property type="entry name" value="RECOMBINASES_3"/>
    <property type="match status" value="1"/>
</dbReference>
<dbReference type="PANTHER" id="PTHR30461:SF2">
    <property type="entry name" value="SERINE RECOMBINASE PINE-RELATED"/>
    <property type="match status" value="1"/>
</dbReference>
<dbReference type="InterPro" id="IPR036162">
    <property type="entry name" value="Resolvase-like_N_sf"/>
</dbReference>
<proteinExistence type="predicted"/>
<organism evidence="4 5">
    <name type="scientific">Yersinia enterocolitica LC20</name>
    <dbReference type="NCBI Taxonomy" id="1443113"/>
    <lineage>
        <taxon>Bacteria</taxon>
        <taxon>Pseudomonadati</taxon>
        <taxon>Pseudomonadota</taxon>
        <taxon>Gammaproteobacteria</taxon>
        <taxon>Enterobacterales</taxon>
        <taxon>Yersiniaceae</taxon>
        <taxon>Yersinia</taxon>
    </lineage>
</organism>